<sequence>MTENQFITELEQALKRLPSEERNDILQDIREYFSNGRDDGKTETEIASSLGSPSKIATELLDAYPFEEIQATHGASRLSTSPSTEVITIQDDRYTKVDVDVFHGALSIFPSNNSETKIELVNSNDKLEFSADVFEDTLRIRLKKKGLWLFIFNFNTKEVALNVFIPKKLYQSISMKTDNGHIKAEKLIGKSIEARTDNGRIELTELAATTLNAETDNGRIEISKVQSDRLKAMTDNGRVIMRHVEADSIHAESDNGRIEFDQVEGELFAITDNGRITLAAEHLDRNIDFETDNGSIEITSSYKPTNATIHAKTGHGRIDVYGDRNARTRFGAEEYQIRLKSDNGRITVK</sequence>
<evidence type="ECO:0000313" key="3">
    <source>
        <dbReference type="Proteomes" id="UP000321901"/>
    </source>
</evidence>
<feature type="domain" description="DUF4097" evidence="1">
    <location>
        <begin position="105"/>
        <end position="348"/>
    </location>
</feature>
<reference evidence="2 3" key="1">
    <citation type="submission" date="2019-07" db="EMBL/GenBank/DDBJ databases">
        <title>Whole genome shotgun sequence of Sporosarcina luteola NBRC 105378.</title>
        <authorList>
            <person name="Hosoyama A."/>
            <person name="Uohara A."/>
            <person name="Ohji S."/>
            <person name="Ichikawa N."/>
        </authorList>
    </citation>
    <scope>NUCLEOTIDE SEQUENCE [LARGE SCALE GENOMIC DNA]</scope>
    <source>
        <strain evidence="2 3">NBRC 105378</strain>
    </source>
</reference>
<accession>A0A511Z8X8</accession>
<dbReference type="PANTHER" id="PTHR34094:SF1">
    <property type="entry name" value="PROTEIN FAM185A"/>
    <property type="match status" value="1"/>
</dbReference>
<organism evidence="2 3">
    <name type="scientific">Sporosarcina luteola</name>
    <dbReference type="NCBI Taxonomy" id="582850"/>
    <lineage>
        <taxon>Bacteria</taxon>
        <taxon>Bacillati</taxon>
        <taxon>Bacillota</taxon>
        <taxon>Bacilli</taxon>
        <taxon>Bacillales</taxon>
        <taxon>Caryophanaceae</taxon>
        <taxon>Sporosarcina</taxon>
    </lineage>
</organism>
<name>A0A511Z8X8_9BACL</name>
<evidence type="ECO:0000259" key="1">
    <source>
        <dbReference type="Pfam" id="PF13349"/>
    </source>
</evidence>
<proteinExistence type="predicted"/>
<gene>
    <name evidence="2" type="ORF">SLU01_22120</name>
</gene>
<dbReference type="InterPro" id="IPR025164">
    <property type="entry name" value="Toastrack_DUF4097"/>
</dbReference>
<dbReference type="RefSeq" id="WP_147058262.1">
    <property type="nucleotide sequence ID" value="NZ_BJYL01000029.1"/>
</dbReference>
<comment type="caution">
    <text evidence="2">The sequence shown here is derived from an EMBL/GenBank/DDBJ whole genome shotgun (WGS) entry which is preliminary data.</text>
</comment>
<dbReference type="Pfam" id="PF22564">
    <property type="entry name" value="HAAS"/>
    <property type="match status" value="1"/>
</dbReference>
<dbReference type="AlphaFoldDB" id="A0A511Z8X8"/>
<protein>
    <recommendedName>
        <fullName evidence="1">DUF4097 domain-containing protein</fullName>
    </recommendedName>
</protein>
<dbReference type="Proteomes" id="UP000321901">
    <property type="component" value="Unassembled WGS sequence"/>
</dbReference>
<keyword evidence="3" id="KW-1185">Reference proteome</keyword>
<dbReference type="EMBL" id="BJYL01000029">
    <property type="protein sequence ID" value="GEN83900.1"/>
    <property type="molecule type" value="Genomic_DNA"/>
</dbReference>
<dbReference type="Gene3D" id="2.160.20.120">
    <property type="match status" value="1"/>
</dbReference>
<dbReference type="PANTHER" id="PTHR34094">
    <property type="match status" value="1"/>
</dbReference>
<evidence type="ECO:0000313" key="2">
    <source>
        <dbReference type="EMBL" id="GEN83900.1"/>
    </source>
</evidence>
<dbReference type="Pfam" id="PF13349">
    <property type="entry name" value="DUF4097"/>
    <property type="match status" value="1"/>
</dbReference>
<dbReference type="OrthoDB" id="9804829at2"/>